<dbReference type="KEGG" id="pht:BLM14_07205"/>
<dbReference type="RefSeq" id="WP_099998769.1">
    <property type="nucleotide sequence ID" value="NZ_CP017940.1"/>
</dbReference>
<reference evidence="3" key="1">
    <citation type="journal article" date="2017" name="Int J Environ Stud">
        <title>Does the Miocene-Pliocene relict legume Oxytropis triphylla form nitrogen-fixing nodules with a combination of bacterial strains?</title>
        <authorList>
            <person name="Safronova V."/>
            <person name="Belimov A."/>
            <person name="Sazanova A."/>
            <person name="Kuznetsova I."/>
            <person name="Popova J."/>
            <person name="Andronov E."/>
            <person name="Verkhozina A."/>
            <person name="Tikhonovich I."/>
        </authorList>
    </citation>
    <scope>NUCLEOTIDE SEQUENCE [LARGE SCALE GENOMIC DNA]</scope>
    <source>
        <strain evidence="3">Tri-38</strain>
    </source>
</reference>
<sequence length="75" mass="8206">MLKLIGAILLIAGVLYSVWVALRHRKLSQPPKSSDNENSVSLEPDRQGLRFLGLKQNLPAIILLVIGAALLLYGE</sequence>
<keyword evidence="1" id="KW-1133">Transmembrane helix</keyword>
<dbReference type="Proteomes" id="UP000232163">
    <property type="component" value="Unassembled WGS sequence"/>
</dbReference>
<keyword evidence="1" id="KW-0472">Membrane</keyword>
<proteinExistence type="predicted"/>
<keyword evidence="1" id="KW-0812">Transmembrane</keyword>
<dbReference type="OrthoDB" id="8004797at2"/>
<feature type="transmembrane region" description="Helical" evidence="1">
    <location>
        <begin position="58"/>
        <end position="74"/>
    </location>
</feature>
<dbReference type="AlphaFoldDB" id="A0A2N9VW41"/>
<keyword evidence="3" id="KW-1185">Reference proteome</keyword>
<evidence type="ECO:0000313" key="2">
    <source>
        <dbReference type="EMBL" id="PIO43709.1"/>
    </source>
</evidence>
<evidence type="ECO:0000256" key="1">
    <source>
        <dbReference type="SAM" id="Phobius"/>
    </source>
</evidence>
<evidence type="ECO:0000313" key="3">
    <source>
        <dbReference type="Proteomes" id="UP000232163"/>
    </source>
</evidence>
<comment type="caution">
    <text evidence="2">The sequence shown here is derived from an EMBL/GenBank/DDBJ whole genome shotgun (WGS) entry which is preliminary data.</text>
</comment>
<protein>
    <submittedName>
        <fullName evidence="2">Uncharacterized protein</fullName>
    </submittedName>
</protein>
<gene>
    <name evidence="2" type="ORF">B5P45_17585</name>
</gene>
<organism evidence="2 3">
    <name type="scientific">Phyllobacterium zundukense</name>
    <dbReference type="NCBI Taxonomy" id="1867719"/>
    <lineage>
        <taxon>Bacteria</taxon>
        <taxon>Pseudomonadati</taxon>
        <taxon>Pseudomonadota</taxon>
        <taxon>Alphaproteobacteria</taxon>
        <taxon>Hyphomicrobiales</taxon>
        <taxon>Phyllobacteriaceae</taxon>
        <taxon>Phyllobacterium</taxon>
    </lineage>
</organism>
<accession>A0A2N9VW41</accession>
<dbReference type="EMBL" id="MZMT01000037">
    <property type="protein sequence ID" value="PIO43709.1"/>
    <property type="molecule type" value="Genomic_DNA"/>
</dbReference>
<name>A0A2N9VW41_9HYPH</name>